<organism evidence="2 3">
    <name type="scientific">Thermobacillus xylanilyticus</name>
    <dbReference type="NCBI Taxonomy" id="76633"/>
    <lineage>
        <taxon>Bacteria</taxon>
        <taxon>Bacillati</taxon>
        <taxon>Bacillota</taxon>
        <taxon>Bacilli</taxon>
        <taxon>Bacillales</taxon>
        <taxon>Paenibacillaceae</taxon>
        <taxon>Thermobacillus</taxon>
    </lineage>
</organism>
<gene>
    <name evidence="2" type="primary">txxe 1378</name>
    <name evidence="2" type="ORF">TXXE_06690</name>
</gene>
<sequence length="129" mass="14208">MKEETKVPKASPFVAVDNCKEALERYRAAFGGKVRVLMEQAGRVMQAELHLGDTMIHLADAVMAKPAVRGDQVKVMVEFDSEEALRRAYESLSADGQVLVPAHDTNFGAVLASVTDWNGTGWILKYVRT</sequence>
<accession>A0ABM8V2H9</accession>
<dbReference type="EMBL" id="CAJRAY010000026">
    <property type="protein sequence ID" value="CAG5083037.1"/>
    <property type="molecule type" value="Genomic_DNA"/>
</dbReference>
<name>A0ABM8V2H9_THEXY</name>
<proteinExistence type="predicted"/>
<evidence type="ECO:0000313" key="3">
    <source>
        <dbReference type="Proteomes" id="UP000681526"/>
    </source>
</evidence>
<dbReference type="PANTHER" id="PTHR33990:SF1">
    <property type="entry name" value="PROTEIN YJDN"/>
    <property type="match status" value="1"/>
</dbReference>
<evidence type="ECO:0000259" key="1">
    <source>
        <dbReference type="Pfam" id="PF00903"/>
    </source>
</evidence>
<dbReference type="Gene3D" id="3.30.720.110">
    <property type="match status" value="1"/>
</dbReference>
<keyword evidence="3" id="KW-1185">Reference proteome</keyword>
<evidence type="ECO:0000313" key="2">
    <source>
        <dbReference type="EMBL" id="CAG5083037.1"/>
    </source>
</evidence>
<dbReference type="Gene3D" id="3.30.720.120">
    <property type="match status" value="1"/>
</dbReference>
<reference evidence="2 3" key="1">
    <citation type="submission" date="2021-04" db="EMBL/GenBank/DDBJ databases">
        <authorList>
            <person name="Rakotoarivonina H."/>
        </authorList>
    </citation>
    <scope>NUCLEOTIDE SEQUENCE [LARGE SCALE GENOMIC DNA]</scope>
    <source>
        <strain evidence="2 3">XE</strain>
    </source>
</reference>
<protein>
    <submittedName>
        <fullName evidence="2">Glyoxalase/bleomycin resistance protein/dioxygenase</fullName>
    </submittedName>
</protein>
<dbReference type="InterPro" id="IPR004360">
    <property type="entry name" value="Glyas_Fos-R_dOase_dom"/>
</dbReference>
<dbReference type="InterPro" id="IPR029068">
    <property type="entry name" value="Glyas_Bleomycin-R_OHBP_Dase"/>
</dbReference>
<dbReference type="Pfam" id="PF00903">
    <property type="entry name" value="Glyoxalase"/>
    <property type="match status" value="1"/>
</dbReference>
<feature type="domain" description="Glyoxalase/fosfomycin resistance/dioxygenase" evidence="1">
    <location>
        <begin position="14"/>
        <end position="121"/>
    </location>
</feature>
<dbReference type="PANTHER" id="PTHR33990">
    <property type="entry name" value="PROTEIN YJDN-RELATED"/>
    <property type="match status" value="1"/>
</dbReference>
<comment type="caution">
    <text evidence="2">The sequence shown here is derived from an EMBL/GenBank/DDBJ whole genome shotgun (WGS) entry which is preliminary data.</text>
</comment>
<dbReference type="Proteomes" id="UP000681526">
    <property type="component" value="Unassembled WGS sequence"/>
</dbReference>
<dbReference type="SUPFAM" id="SSF54593">
    <property type="entry name" value="Glyoxalase/Bleomycin resistance protein/Dihydroxybiphenyl dioxygenase"/>
    <property type="match status" value="1"/>
</dbReference>